<name>A0ABZ3HC12_9BACT</name>
<dbReference type="Pfam" id="PF01569">
    <property type="entry name" value="PAP2"/>
    <property type="match status" value="1"/>
</dbReference>
<dbReference type="EMBL" id="CP147920">
    <property type="protein sequence ID" value="XAU15235.1"/>
    <property type="molecule type" value="Genomic_DNA"/>
</dbReference>
<dbReference type="Gene3D" id="1.20.144.10">
    <property type="entry name" value="Phosphatidic acid phosphatase type 2/haloperoxidase"/>
    <property type="match status" value="1"/>
</dbReference>
<keyword evidence="4" id="KW-1185">Reference proteome</keyword>
<dbReference type="Proteomes" id="UP001447842">
    <property type="component" value="Chromosome"/>
</dbReference>
<reference evidence="3 4" key="1">
    <citation type="submission" date="2024-03" db="EMBL/GenBank/DDBJ databases">
        <title>Sulfurimonas sp. HSL3-1.</title>
        <authorList>
            <person name="Wang S."/>
        </authorList>
    </citation>
    <scope>NUCLEOTIDE SEQUENCE [LARGE SCALE GENOMIC DNA]</scope>
    <source>
        <strain evidence="3 4">HSL3-1</strain>
    </source>
</reference>
<feature type="domain" description="Phosphatidic acid phosphatase type 2/haloperoxidase" evidence="2">
    <location>
        <begin position="143"/>
        <end position="273"/>
    </location>
</feature>
<evidence type="ECO:0000259" key="2">
    <source>
        <dbReference type="SMART" id="SM00014"/>
    </source>
</evidence>
<dbReference type="SUPFAM" id="SSF48317">
    <property type="entry name" value="Acid phosphatase/Vanadium-dependent haloperoxidase"/>
    <property type="match status" value="1"/>
</dbReference>
<organism evidence="3 4">
    <name type="scientific">Sulfurimonas diazotrophicus</name>
    <dbReference type="NCBI Taxonomy" id="3131939"/>
    <lineage>
        <taxon>Bacteria</taxon>
        <taxon>Pseudomonadati</taxon>
        <taxon>Campylobacterota</taxon>
        <taxon>Epsilonproteobacteria</taxon>
        <taxon>Campylobacterales</taxon>
        <taxon>Sulfurimonadaceae</taxon>
        <taxon>Sulfurimonas</taxon>
    </lineage>
</organism>
<evidence type="ECO:0000313" key="3">
    <source>
        <dbReference type="EMBL" id="XAU15235.1"/>
    </source>
</evidence>
<dbReference type="SMART" id="SM00014">
    <property type="entry name" value="acidPPc"/>
    <property type="match status" value="1"/>
</dbReference>
<dbReference type="RefSeq" id="WP_345972795.1">
    <property type="nucleotide sequence ID" value="NZ_CP147920.1"/>
</dbReference>
<sequence>MYQKLRECFLLAIFTLPTFAAAQDYQYQNGTYFDMGVASKTFKKVLFAVPSDLYNFAVDPFLYPEKSLTALGIVGGLVLVDKPTTTFYQENIESNINYSLDTIFPNSGMTKLMRRGADSWLTYGMAFSYLGGVAFGDERTQAAALLAIKATAYSYAISHVILKTLTGRQRPMDDLKNCTDSRSIYHTCDPYDFGNWHWPPTFNTEQDGTSMPSFHTTMYFSVARVVAEVYDSYWLPYLGAGVLFASAIKGHQHWVSDLVAGGIIGTWIGHEVVYSYTKNAQGERAQTYTISPTPYGFVVSIAF</sequence>
<evidence type="ECO:0000256" key="1">
    <source>
        <dbReference type="SAM" id="SignalP"/>
    </source>
</evidence>
<protein>
    <submittedName>
        <fullName evidence="3">Phosphatase PAP2 family protein</fullName>
    </submittedName>
</protein>
<evidence type="ECO:0000313" key="4">
    <source>
        <dbReference type="Proteomes" id="UP001447842"/>
    </source>
</evidence>
<feature type="signal peptide" evidence="1">
    <location>
        <begin position="1"/>
        <end position="22"/>
    </location>
</feature>
<keyword evidence="1" id="KW-0732">Signal</keyword>
<dbReference type="InterPro" id="IPR036938">
    <property type="entry name" value="PAP2/HPO_sf"/>
</dbReference>
<accession>A0ABZ3HC12</accession>
<feature type="chain" id="PRO_5045349385" evidence="1">
    <location>
        <begin position="23"/>
        <end position="303"/>
    </location>
</feature>
<dbReference type="InterPro" id="IPR000326">
    <property type="entry name" value="PAP2/HPO"/>
</dbReference>
<gene>
    <name evidence="3" type="ORF">WCY31_00700</name>
</gene>
<proteinExistence type="predicted"/>